<dbReference type="Proteomes" id="UP000282002">
    <property type="component" value="Chromosome"/>
</dbReference>
<dbReference type="GO" id="GO:0050361">
    <property type="term" value="F:tryptophan 2-monooxygenase activity"/>
    <property type="evidence" value="ECO:0007669"/>
    <property type="project" value="UniProtKB-EC"/>
</dbReference>
<evidence type="ECO:0000256" key="3">
    <source>
        <dbReference type="ARBA" id="ARBA00012535"/>
    </source>
</evidence>
<evidence type="ECO:0000256" key="4">
    <source>
        <dbReference type="ARBA" id="ARBA00017871"/>
    </source>
</evidence>
<keyword evidence="9" id="KW-1185">Reference proteome</keyword>
<dbReference type="InterPro" id="IPR006311">
    <property type="entry name" value="TAT_signal"/>
</dbReference>
<evidence type="ECO:0000313" key="9">
    <source>
        <dbReference type="Proteomes" id="UP000282002"/>
    </source>
</evidence>
<evidence type="ECO:0000256" key="1">
    <source>
        <dbReference type="ARBA" id="ARBA00004814"/>
    </source>
</evidence>
<gene>
    <name evidence="8" type="ORF">EI545_07720</name>
</gene>
<dbReference type="AlphaFoldDB" id="A0A3S8U5B3"/>
<dbReference type="SUPFAM" id="SSF51905">
    <property type="entry name" value="FAD/NAD(P)-binding domain"/>
    <property type="match status" value="1"/>
</dbReference>
<dbReference type="PANTHER" id="PTHR10742">
    <property type="entry name" value="FLAVIN MONOAMINE OXIDASE"/>
    <property type="match status" value="1"/>
</dbReference>
<protein>
    <recommendedName>
        <fullName evidence="4">Tryptophan 2-monooxygenase</fullName>
        <ecNumber evidence="3">1.13.12.3</ecNumber>
    </recommendedName>
</protein>
<accession>A0A3S8U5B3</accession>
<feature type="domain" description="Amine oxidase" evidence="7">
    <location>
        <begin position="55"/>
        <end position="134"/>
    </location>
</feature>
<dbReference type="InterPro" id="IPR036188">
    <property type="entry name" value="FAD/NAD-bd_sf"/>
</dbReference>
<evidence type="ECO:0000256" key="5">
    <source>
        <dbReference type="ARBA" id="ARBA00023070"/>
    </source>
</evidence>
<keyword evidence="5" id="KW-0073">Auxin biosynthesis</keyword>
<dbReference type="PROSITE" id="PS51318">
    <property type="entry name" value="TAT"/>
    <property type="match status" value="1"/>
</dbReference>
<organism evidence="8 9">
    <name type="scientific">Tabrizicola piscis</name>
    <dbReference type="NCBI Taxonomy" id="2494374"/>
    <lineage>
        <taxon>Bacteria</taxon>
        <taxon>Pseudomonadati</taxon>
        <taxon>Pseudomonadota</taxon>
        <taxon>Alphaproteobacteria</taxon>
        <taxon>Rhodobacterales</taxon>
        <taxon>Paracoccaceae</taxon>
        <taxon>Tabrizicola</taxon>
    </lineage>
</organism>
<dbReference type="PANTHER" id="PTHR10742:SF410">
    <property type="entry name" value="LYSINE-SPECIFIC HISTONE DEMETHYLASE 2"/>
    <property type="match status" value="1"/>
</dbReference>
<evidence type="ECO:0000256" key="2">
    <source>
        <dbReference type="ARBA" id="ARBA00005833"/>
    </source>
</evidence>
<dbReference type="InterPro" id="IPR002937">
    <property type="entry name" value="Amino_oxidase"/>
</dbReference>
<dbReference type="EC" id="1.13.12.3" evidence="3"/>
<comment type="similarity">
    <text evidence="2">Belongs to the tryptophan 2-monooxygenase family.</text>
</comment>
<name>A0A3S8U5B3_9RHOB</name>
<dbReference type="SUPFAM" id="SSF54373">
    <property type="entry name" value="FAD-linked reductases, C-terminal domain"/>
    <property type="match status" value="1"/>
</dbReference>
<reference evidence="8 9" key="1">
    <citation type="submission" date="2018-12" db="EMBL/GenBank/DDBJ databases">
        <title>Complete genome sequencing of Tabrizicola sp. K13M18.</title>
        <authorList>
            <person name="Bae J.-W."/>
        </authorList>
    </citation>
    <scope>NUCLEOTIDE SEQUENCE [LARGE SCALE GENOMIC DNA]</scope>
    <source>
        <strain evidence="8 9">K13M18</strain>
    </source>
</reference>
<proteinExistence type="inferred from homology"/>
<dbReference type="InterPro" id="IPR050281">
    <property type="entry name" value="Flavin_monoamine_oxidase"/>
</dbReference>
<dbReference type="OrthoDB" id="9790035at2"/>
<sequence>MPSQGLSPQGGTPSMIKSLSRRTFLATASGSLTAPALARAATFDVDVAIVGAGSAGLAAGHTLVAAGYKVAILEASNRIGGRAFTDTTTFGLPFDRGCSWLHSADVNPYTPMAREWGYTLKNHDNPGEAMFVGNSKPTTSERSAYDLAWRATLDGLLAAGQQGLDAPASDVLPKDMPWSGVSQTWLGPLSMGVDFADMSPADWWSLAQVEPNVLVMEGFGTVVARYGADLPITFNAPVTAIDHGSNPVRVESAAGTVTARAAIVTVSTGVLAAEKIRFTPGLPNRTLTGIDGLPMGLLAKVPLLFDGTRLGLKAQEWLAYKVPEVMPAQACYFLTWPFDTNLMIGFVGGSFGWELSAAGHDAAVDFARGELRAMLGADVDKHIIKGDFTDWANEPWVLGGYAAERPGQHGARAALAEPISERLFLAGEALAGAYAMTCGGANMSGSNVARNVIQALR</sequence>
<dbReference type="Pfam" id="PF01593">
    <property type="entry name" value="Amino_oxidase"/>
    <property type="match status" value="2"/>
</dbReference>
<dbReference type="Gene3D" id="3.50.50.60">
    <property type="entry name" value="FAD/NAD(P)-binding domain"/>
    <property type="match status" value="2"/>
</dbReference>
<dbReference type="GO" id="GO:0009851">
    <property type="term" value="P:auxin biosynthetic process"/>
    <property type="evidence" value="ECO:0007669"/>
    <property type="project" value="UniProtKB-KW"/>
</dbReference>
<dbReference type="KEGG" id="taw:EI545_07720"/>
<comment type="catalytic activity">
    <reaction evidence="6">
        <text>L-tryptophan + O2 = indole-3-acetamide + CO2 + H2O</text>
        <dbReference type="Rhea" id="RHEA:16165"/>
        <dbReference type="ChEBI" id="CHEBI:15377"/>
        <dbReference type="ChEBI" id="CHEBI:15379"/>
        <dbReference type="ChEBI" id="CHEBI:16031"/>
        <dbReference type="ChEBI" id="CHEBI:16526"/>
        <dbReference type="ChEBI" id="CHEBI:57912"/>
        <dbReference type="EC" id="1.13.12.3"/>
    </reaction>
</comment>
<evidence type="ECO:0000256" key="6">
    <source>
        <dbReference type="ARBA" id="ARBA00047321"/>
    </source>
</evidence>
<evidence type="ECO:0000259" key="7">
    <source>
        <dbReference type="Pfam" id="PF01593"/>
    </source>
</evidence>
<comment type="pathway">
    <text evidence="1">Plant hormone metabolism; auxin biosynthesis.</text>
</comment>
<feature type="domain" description="Amine oxidase" evidence="7">
    <location>
        <begin position="201"/>
        <end position="453"/>
    </location>
</feature>
<dbReference type="EMBL" id="CP034328">
    <property type="protein sequence ID" value="AZL58735.1"/>
    <property type="molecule type" value="Genomic_DNA"/>
</dbReference>
<evidence type="ECO:0000313" key="8">
    <source>
        <dbReference type="EMBL" id="AZL58735.1"/>
    </source>
</evidence>